<dbReference type="AlphaFoldDB" id="A0A974C3H5"/>
<reference evidence="2" key="1">
    <citation type="journal article" date="2016" name="Nature">
        <title>Genome evolution in the allotetraploid frog Xenopus laevis.</title>
        <authorList>
            <person name="Session A.M."/>
            <person name="Uno Y."/>
            <person name="Kwon T."/>
            <person name="Chapman J.A."/>
            <person name="Toyoda A."/>
            <person name="Takahashi S."/>
            <person name="Fukui A."/>
            <person name="Hikosaka A."/>
            <person name="Suzuki A."/>
            <person name="Kondo M."/>
            <person name="van Heeringen S.J."/>
            <person name="Quigley I."/>
            <person name="Heinz S."/>
            <person name="Ogino H."/>
            <person name="Ochi H."/>
            <person name="Hellsten U."/>
            <person name="Lyons J.B."/>
            <person name="Simakov O."/>
            <person name="Putnam N."/>
            <person name="Stites J."/>
            <person name="Kuroki Y."/>
            <person name="Tanaka T."/>
            <person name="Michiue T."/>
            <person name="Watanabe M."/>
            <person name="Bogdanovic O."/>
            <person name="Lister R."/>
            <person name="Georgiou G."/>
            <person name="Paranjpe S.S."/>
            <person name="van Kruijsbergen I."/>
            <person name="Shu S."/>
            <person name="Carlson J."/>
            <person name="Kinoshita T."/>
            <person name="Ohta Y."/>
            <person name="Mawaribuchi S."/>
            <person name="Jenkins J."/>
            <person name="Grimwood J."/>
            <person name="Schmutz J."/>
            <person name="Mitros T."/>
            <person name="Mozaffari S.V."/>
            <person name="Suzuki Y."/>
            <person name="Haramoto Y."/>
            <person name="Yamamoto T.S."/>
            <person name="Takagi C."/>
            <person name="Heald R."/>
            <person name="Miller K."/>
            <person name="Haudenschild C."/>
            <person name="Kitzman J."/>
            <person name="Nakayama T."/>
            <person name="Izutsu Y."/>
            <person name="Robert J."/>
            <person name="Fortriede J."/>
            <person name="Burns K."/>
            <person name="Lotay V."/>
            <person name="Karimi K."/>
            <person name="Yasuoka Y."/>
            <person name="Dichmann D.S."/>
            <person name="Flajnik M.F."/>
            <person name="Houston D.W."/>
            <person name="Shendure J."/>
            <person name="DuPasquier L."/>
            <person name="Vize P.D."/>
            <person name="Zorn A.M."/>
            <person name="Ito M."/>
            <person name="Marcotte E.M."/>
            <person name="Wallingford J.B."/>
            <person name="Ito Y."/>
            <person name="Asashima M."/>
            <person name="Ueno N."/>
            <person name="Matsuda Y."/>
            <person name="Veenstra G.J."/>
            <person name="Fujiyama A."/>
            <person name="Harland R.M."/>
            <person name="Taira M."/>
            <person name="Rokhsar D.S."/>
        </authorList>
    </citation>
    <scope>NUCLEOTIDE SEQUENCE [LARGE SCALE GENOMIC DNA]</scope>
    <source>
        <strain evidence="2">J</strain>
    </source>
</reference>
<sequence length="93" mass="10912">MKTCNLFNSFYLRRNIEMYLCKWIALFFYSLEICSNMHPNGILPALKCTKQCLVCKLNPFCPGRGERYSNALQSIQHTRVTEPSECPFQIRKI</sequence>
<evidence type="ECO:0000313" key="1">
    <source>
        <dbReference type="EMBL" id="OCT65887.1"/>
    </source>
</evidence>
<organism evidence="1 2">
    <name type="scientific">Xenopus laevis</name>
    <name type="common">African clawed frog</name>
    <dbReference type="NCBI Taxonomy" id="8355"/>
    <lineage>
        <taxon>Eukaryota</taxon>
        <taxon>Metazoa</taxon>
        <taxon>Chordata</taxon>
        <taxon>Craniata</taxon>
        <taxon>Vertebrata</taxon>
        <taxon>Euteleostomi</taxon>
        <taxon>Amphibia</taxon>
        <taxon>Batrachia</taxon>
        <taxon>Anura</taxon>
        <taxon>Pipoidea</taxon>
        <taxon>Pipidae</taxon>
        <taxon>Xenopodinae</taxon>
        <taxon>Xenopus</taxon>
        <taxon>Xenopus</taxon>
    </lineage>
</organism>
<proteinExistence type="predicted"/>
<gene>
    <name evidence="1" type="ORF">XELAEV_18042137mg</name>
</gene>
<dbReference type="Proteomes" id="UP000694892">
    <property type="component" value="Chromosome 8S"/>
</dbReference>
<dbReference type="EMBL" id="CM004481">
    <property type="protein sequence ID" value="OCT65887.1"/>
    <property type="molecule type" value="Genomic_DNA"/>
</dbReference>
<accession>A0A974C3H5</accession>
<protein>
    <submittedName>
        <fullName evidence="1">Uncharacterized protein</fullName>
    </submittedName>
</protein>
<evidence type="ECO:0000313" key="2">
    <source>
        <dbReference type="Proteomes" id="UP000694892"/>
    </source>
</evidence>
<name>A0A974C3H5_XENLA</name>